<organism evidence="2">
    <name type="scientific">uncultured Rubrobacteraceae bacterium</name>
    <dbReference type="NCBI Taxonomy" id="349277"/>
    <lineage>
        <taxon>Bacteria</taxon>
        <taxon>Bacillati</taxon>
        <taxon>Actinomycetota</taxon>
        <taxon>Rubrobacteria</taxon>
        <taxon>Rubrobacterales</taxon>
        <taxon>Rubrobacteraceae</taxon>
        <taxon>environmental samples</taxon>
    </lineage>
</organism>
<evidence type="ECO:0000256" key="1">
    <source>
        <dbReference type="SAM" id="Phobius"/>
    </source>
</evidence>
<dbReference type="AlphaFoldDB" id="A0A6J4P2Y1"/>
<feature type="transmembrane region" description="Helical" evidence="1">
    <location>
        <begin position="6"/>
        <end position="25"/>
    </location>
</feature>
<keyword evidence="1" id="KW-0472">Membrane</keyword>
<reference evidence="2" key="1">
    <citation type="submission" date="2020-02" db="EMBL/GenBank/DDBJ databases">
        <authorList>
            <person name="Meier V. D."/>
        </authorList>
    </citation>
    <scope>NUCLEOTIDE SEQUENCE</scope>
    <source>
        <strain evidence="2">AVDCRST_MAG01</strain>
    </source>
</reference>
<proteinExistence type="predicted"/>
<protein>
    <submittedName>
        <fullName evidence="2">Uncharacterized protein</fullName>
    </submittedName>
</protein>
<dbReference type="EMBL" id="CADCUW010000162">
    <property type="protein sequence ID" value="CAA9402212.1"/>
    <property type="molecule type" value="Genomic_DNA"/>
</dbReference>
<gene>
    <name evidence="2" type="ORF">AVDCRST_MAG01-01-1101</name>
</gene>
<keyword evidence="1" id="KW-0812">Transmembrane</keyword>
<keyword evidence="1" id="KW-1133">Transmembrane helix</keyword>
<evidence type="ECO:0000313" key="2">
    <source>
        <dbReference type="EMBL" id="CAA9402212.1"/>
    </source>
</evidence>
<sequence length="47" mass="4898">MEVFGPWLPLFVGLGTVLLVVGLVAKEPASDRFLKGIGRARQTSGGG</sequence>
<accession>A0A6J4P2Y1</accession>
<name>A0A6J4P2Y1_9ACTN</name>